<name>A0A542DXN8_9MICO</name>
<dbReference type="AlphaFoldDB" id="A0A542DXN8"/>
<sequence length="457" mass="48781">MSTDPTGALLPTTTRALRHRLLTEQSEHRLPSVAAGVVRGGRLVWADAAGTLDGRADGRASDADTQYRIGSITKTFVAVAVMRLRDAGRLDLDDRFEEHVPGSAFGRVTVAQLLSHSSGLQSETDGPWWERTPGGGWDDLVGPARPVQRSRAGRRYHYSNTGYGALGELVARLHGASWLEVVQRDLLEPLGMRRTSSRPSGVAAPGLAVHPLADLLLPEPEHDAGAMAPAGQLWSTVQDLSRWAAFLAGDTGGLLSADTLQEMLEPQVVSDLPGQPWTAAHGLGWQVWNVDGRRYGGHGGSMPGFLAALQVDLASGDGVVAFANATSGMGPLARDLLAELADREPAEPAPWHAGGVLPEALELVGAWHWGPARSEVRAQGGLLVLGEPGVGRGSRFRRVGDDRWLGLDGYYADEPLVVVRDATGAVSHLDLASFRYTREPYDDARDVPGGVDEAGWR</sequence>
<dbReference type="SUPFAM" id="SSF56601">
    <property type="entry name" value="beta-lactamase/transpeptidase-like"/>
    <property type="match status" value="1"/>
</dbReference>
<dbReference type="Proteomes" id="UP000317893">
    <property type="component" value="Unassembled WGS sequence"/>
</dbReference>
<dbReference type="InterPro" id="IPR012338">
    <property type="entry name" value="Beta-lactam/transpept-like"/>
</dbReference>
<accession>A0A542DXN8</accession>
<gene>
    <name evidence="3" type="ORF">FB458_0922</name>
</gene>
<organism evidence="3 4">
    <name type="scientific">Lapillicoccus jejuensis</name>
    <dbReference type="NCBI Taxonomy" id="402171"/>
    <lineage>
        <taxon>Bacteria</taxon>
        <taxon>Bacillati</taxon>
        <taxon>Actinomycetota</taxon>
        <taxon>Actinomycetes</taxon>
        <taxon>Micrococcales</taxon>
        <taxon>Intrasporangiaceae</taxon>
        <taxon>Lapillicoccus</taxon>
    </lineage>
</organism>
<evidence type="ECO:0000259" key="2">
    <source>
        <dbReference type="Pfam" id="PF24491"/>
    </source>
</evidence>
<dbReference type="EMBL" id="VFMN01000001">
    <property type="protein sequence ID" value="TQJ07851.1"/>
    <property type="molecule type" value="Genomic_DNA"/>
</dbReference>
<keyword evidence="4" id="KW-1185">Reference proteome</keyword>
<dbReference type="InterPro" id="IPR056008">
    <property type="entry name" value="DUF7586"/>
</dbReference>
<feature type="domain" description="DUF7586" evidence="2">
    <location>
        <begin position="358"/>
        <end position="438"/>
    </location>
</feature>
<evidence type="ECO:0000259" key="1">
    <source>
        <dbReference type="Pfam" id="PF00144"/>
    </source>
</evidence>
<dbReference type="InterPro" id="IPR001466">
    <property type="entry name" value="Beta-lactam-related"/>
</dbReference>
<dbReference type="Pfam" id="PF00144">
    <property type="entry name" value="Beta-lactamase"/>
    <property type="match status" value="1"/>
</dbReference>
<dbReference type="InterPro" id="IPR050491">
    <property type="entry name" value="AmpC-like"/>
</dbReference>
<feature type="domain" description="Beta-lactamase-related" evidence="1">
    <location>
        <begin position="21"/>
        <end position="335"/>
    </location>
</feature>
<dbReference type="PANTHER" id="PTHR46825">
    <property type="entry name" value="D-ALANYL-D-ALANINE-CARBOXYPEPTIDASE/ENDOPEPTIDASE AMPH"/>
    <property type="match status" value="1"/>
</dbReference>
<proteinExistence type="predicted"/>
<dbReference type="Gene3D" id="3.40.710.10">
    <property type="entry name" value="DD-peptidase/beta-lactamase superfamily"/>
    <property type="match status" value="1"/>
</dbReference>
<evidence type="ECO:0000313" key="3">
    <source>
        <dbReference type="EMBL" id="TQJ07851.1"/>
    </source>
</evidence>
<dbReference type="RefSeq" id="WP_246061065.1">
    <property type="nucleotide sequence ID" value="NZ_BAAAPR010000017.1"/>
</dbReference>
<evidence type="ECO:0000313" key="4">
    <source>
        <dbReference type="Proteomes" id="UP000317893"/>
    </source>
</evidence>
<dbReference type="PANTHER" id="PTHR46825:SF7">
    <property type="entry name" value="D-ALANYL-D-ALANINE CARBOXYPEPTIDASE"/>
    <property type="match status" value="1"/>
</dbReference>
<protein>
    <submittedName>
        <fullName evidence="3">CubicO group peptidase (Beta-lactamase class C family)</fullName>
    </submittedName>
</protein>
<comment type="caution">
    <text evidence="3">The sequence shown here is derived from an EMBL/GenBank/DDBJ whole genome shotgun (WGS) entry which is preliminary data.</text>
</comment>
<dbReference type="Pfam" id="PF24491">
    <property type="entry name" value="DUF7586"/>
    <property type="match status" value="1"/>
</dbReference>
<reference evidence="3 4" key="1">
    <citation type="submission" date="2019-06" db="EMBL/GenBank/DDBJ databases">
        <title>Sequencing the genomes of 1000 actinobacteria strains.</title>
        <authorList>
            <person name="Klenk H.-P."/>
        </authorList>
    </citation>
    <scope>NUCLEOTIDE SEQUENCE [LARGE SCALE GENOMIC DNA]</scope>
    <source>
        <strain evidence="3 4">DSM 18607</strain>
    </source>
</reference>